<accession>A0ABV2EG06</accession>
<feature type="transmembrane region" description="Helical" evidence="1">
    <location>
        <begin position="106"/>
        <end position="126"/>
    </location>
</feature>
<dbReference type="Pfam" id="PF03729">
    <property type="entry name" value="DUF308"/>
    <property type="match status" value="2"/>
</dbReference>
<dbReference type="PANTHER" id="PTHR34989">
    <property type="entry name" value="PROTEIN HDED"/>
    <property type="match status" value="1"/>
</dbReference>
<proteinExistence type="predicted"/>
<sequence length="195" mass="20793">MTADQRLHVPNPAFSALFDGVSWQAIVARGVIGILFGILALMAPVTTALSLVIVFSIYLMADGFLAIAAAFRAARQKSPWGWLAFEGVANIVASVVLFFMPRLGMVTFVAILAVWSIIAGALKLAAVFRREPVAGRGWLAFSAIVSLLFGAALILAPMVGAVVLTWWLGAYGLVFGVTLLVLGFRVRSMRKRAAA</sequence>
<comment type="caution">
    <text evidence="2">The sequence shown here is derived from an EMBL/GenBank/DDBJ whole genome shotgun (WGS) entry which is preliminary data.</text>
</comment>
<gene>
    <name evidence="2" type="ORF">ABID41_000391</name>
</gene>
<feature type="transmembrane region" description="Helical" evidence="1">
    <location>
        <begin position="80"/>
        <end position="100"/>
    </location>
</feature>
<keyword evidence="1" id="KW-0812">Transmembrane</keyword>
<feature type="transmembrane region" description="Helical" evidence="1">
    <location>
        <begin position="21"/>
        <end position="42"/>
    </location>
</feature>
<dbReference type="Proteomes" id="UP001549110">
    <property type="component" value="Unassembled WGS sequence"/>
</dbReference>
<reference evidence="2 3" key="1">
    <citation type="submission" date="2024-06" db="EMBL/GenBank/DDBJ databases">
        <title>Genomic Encyclopedia of Type Strains, Phase IV (KMG-IV): sequencing the most valuable type-strain genomes for metagenomic binning, comparative biology and taxonomic classification.</title>
        <authorList>
            <person name="Goeker M."/>
        </authorList>
    </citation>
    <scope>NUCLEOTIDE SEQUENCE [LARGE SCALE GENOMIC DNA]</scope>
    <source>
        <strain evidence="2 3">DSM 17809</strain>
    </source>
</reference>
<dbReference type="EMBL" id="JBEPLU010000001">
    <property type="protein sequence ID" value="MET3525296.1"/>
    <property type="molecule type" value="Genomic_DNA"/>
</dbReference>
<keyword evidence="3" id="KW-1185">Reference proteome</keyword>
<keyword evidence="1" id="KW-0472">Membrane</keyword>
<evidence type="ECO:0000256" key="1">
    <source>
        <dbReference type="SAM" id="Phobius"/>
    </source>
</evidence>
<dbReference type="PANTHER" id="PTHR34989:SF1">
    <property type="entry name" value="PROTEIN HDED"/>
    <property type="match status" value="1"/>
</dbReference>
<dbReference type="InterPro" id="IPR005325">
    <property type="entry name" value="DUF308_memb"/>
</dbReference>
<feature type="transmembrane region" description="Helical" evidence="1">
    <location>
        <begin position="164"/>
        <end position="184"/>
    </location>
</feature>
<dbReference type="InterPro" id="IPR052712">
    <property type="entry name" value="Acid_resist_chaperone_HdeD"/>
</dbReference>
<evidence type="ECO:0000313" key="2">
    <source>
        <dbReference type="EMBL" id="MET3525296.1"/>
    </source>
</evidence>
<keyword evidence="1" id="KW-1133">Transmembrane helix</keyword>
<protein>
    <submittedName>
        <fullName evidence="2">Uncharacterized membrane protein HdeD (DUF308 family)</fullName>
    </submittedName>
</protein>
<dbReference type="RefSeq" id="WP_331928225.1">
    <property type="nucleotide sequence ID" value="NZ_JBEPLU010000001.1"/>
</dbReference>
<name>A0ABV2EG06_9CAUL</name>
<evidence type="ECO:0000313" key="3">
    <source>
        <dbReference type="Proteomes" id="UP001549110"/>
    </source>
</evidence>
<organism evidence="2 3">
    <name type="scientific">Phenylobacterium koreense</name>
    <dbReference type="NCBI Taxonomy" id="266125"/>
    <lineage>
        <taxon>Bacteria</taxon>
        <taxon>Pseudomonadati</taxon>
        <taxon>Pseudomonadota</taxon>
        <taxon>Alphaproteobacteria</taxon>
        <taxon>Caulobacterales</taxon>
        <taxon>Caulobacteraceae</taxon>
        <taxon>Phenylobacterium</taxon>
    </lineage>
</organism>
<feature type="transmembrane region" description="Helical" evidence="1">
    <location>
        <begin position="138"/>
        <end position="158"/>
    </location>
</feature>
<feature type="transmembrane region" description="Helical" evidence="1">
    <location>
        <begin position="48"/>
        <end position="68"/>
    </location>
</feature>